<evidence type="ECO:0000313" key="2">
    <source>
        <dbReference type="EMBL" id="QBZ53244.1"/>
    </source>
</evidence>
<dbReference type="AlphaFoldDB" id="A0A4P7N0J7"/>
<accession>A0A4P7N0J7</accession>
<organism evidence="2 3">
    <name type="scientific">Pyricularia oryzae</name>
    <name type="common">Rice blast fungus</name>
    <name type="synonym">Magnaporthe oryzae</name>
    <dbReference type="NCBI Taxonomy" id="318829"/>
    <lineage>
        <taxon>Eukaryota</taxon>
        <taxon>Fungi</taxon>
        <taxon>Dikarya</taxon>
        <taxon>Ascomycota</taxon>
        <taxon>Pezizomycotina</taxon>
        <taxon>Sordariomycetes</taxon>
        <taxon>Sordariomycetidae</taxon>
        <taxon>Magnaporthales</taxon>
        <taxon>Pyriculariaceae</taxon>
        <taxon>Pyricularia</taxon>
    </lineage>
</organism>
<proteinExistence type="predicted"/>
<evidence type="ECO:0000256" key="1">
    <source>
        <dbReference type="SAM" id="MobiDB-lite"/>
    </source>
</evidence>
<sequence>MNRLDRDKELAALPPPCRLVQAGNGADRTGIAPPGTSPRGGLTPFEAAVASRAALKTANDAARDPEGTTSGKPRREPGKAGLTPP</sequence>
<protein>
    <submittedName>
        <fullName evidence="2">Uncharacterized protein</fullName>
    </submittedName>
</protein>
<dbReference type="Proteomes" id="UP000294847">
    <property type="component" value="Chromosome 1"/>
</dbReference>
<name>A0A4P7N0J7_PYROR</name>
<gene>
    <name evidence="2" type="ORF">PoMZ_08919</name>
</gene>
<dbReference type="EMBL" id="CP034204">
    <property type="protein sequence ID" value="QBZ53244.1"/>
    <property type="molecule type" value="Genomic_DNA"/>
</dbReference>
<reference evidence="2 3" key="1">
    <citation type="journal article" date="2019" name="Mol. Biol. Evol.">
        <title>Blast fungal genomes show frequent chromosomal changes, gene gains and losses, and effector gene turnover.</title>
        <authorList>
            <person name="Gomez Luciano L.B."/>
            <person name="Jason Tsai I."/>
            <person name="Chuma I."/>
            <person name="Tosa Y."/>
            <person name="Chen Y.H."/>
            <person name="Li J.Y."/>
            <person name="Li M.Y."/>
            <person name="Jade Lu M.Y."/>
            <person name="Nakayashiki H."/>
            <person name="Li W.H."/>
        </authorList>
    </citation>
    <scope>NUCLEOTIDE SEQUENCE [LARGE SCALE GENOMIC DNA]</scope>
    <source>
        <strain evidence="2">MZ5-1-6</strain>
    </source>
</reference>
<evidence type="ECO:0000313" key="3">
    <source>
        <dbReference type="Proteomes" id="UP000294847"/>
    </source>
</evidence>
<feature type="region of interest" description="Disordered" evidence="1">
    <location>
        <begin position="1"/>
        <end position="85"/>
    </location>
</feature>
<feature type="compositionally biased region" description="Basic and acidic residues" evidence="1">
    <location>
        <begin position="1"/>
        <end position="10"/>
    </location>
</feature>